<comment type="similarity">
    <text evidence="2 7">Belongs to the SEC16 family.</text>
</comment>
<evidence type="ECO:0000256" key="8">
    <source>
        <dbReference type="SAM" id="MobiDB-lite"/>
    </source>
</evidence>
<dbReference type="Gene3D" id="1.25.40.1030">
    <property type="match status" value="1"/>
</dbReference>
<sequence length="1739" mass="186621">MPENYVESENPFGSTTEASFFDQIATPPVEEKTEEPAPTEKEVATQASFFDQIATPSAEETEESAPAEKEIATGASFFDQIATPPVEEKTEIPAPTEKEVATEASFFDQIATPPVEEKSEEPAPAEEEVETSANPFTASEPSFFDEISTSTAKAPDAESTPAVGDTTLESSQVVPEAAPAEPVLSFPASGPSIFDNLGSSEATVEQKDSEEAGPSLSFENEPETSFFDQIGASEQNDSGEIHFDSAGATDDFLSSITPAAPTESSAPAHKDIEIVAEDSFDFLLEDDDFLSDEEPAPAPAATTKAPVQGRTSSYIPAAAVPSQPTSNYGGSVYNPAPYAASATGSITGASQTSQDAYKPKPFFSELPTLPQPKLMRRIEQYEQHAINHTTYAPPPPGPAANYMSNTPPPPGPAANYMSSTPPPAIIRSPPNQYAAPYTSPQQQQLLPAINPYAPVSSTAPSQVPQASYGSPQPAAAVPINPYAPMTTVSSPIKTAQKSINAFIPSPGTAFATLAPAETSQSNAYPAPANYTSPPPPAQSNYAPTVNNPYTPVATNAYAPSPSNAYAPSQPSMPAAAPVNNSYGAQQPPGGQYYGQPQAPPVAPPKTQPPRSQINSRGTDAYDPPFLPSTYAPPKRTVSQTWASNAPRASQAPPQGRPTPPPPRSNYSPQPENRQPAYPGMQSQQPAYTQGAPSQQYPPPPTGAYRPSSAVPPVQSTPPPMQHIPTAVQSTPPSVYGQAAASQHAPSGLSRASSYAPYSPPQNNNSQQSAAYLQTSPGSSFNGAKRSHTPRPNRSARPEPHPLVSWGANGRIATIFPTQNPQMAYTSTELDFTHSTIKMHNAKDVITDRAHDLVYTKFPGPLFHVASKSTNKSKKKEAAKWMESKIEELSKLVYDAVGADAKHEAEDKVSLWKCVKILLEHDYRFANNAEAIKEIRTALVPESADDSQVDEVGHFSSATDLYQRHVRNASSGSVEASGSVDTAKKIQALQKIRESLLKGNREAALMYSLDNKMWGHALLISNTISKERWTEAVHEFVQTEIKGIQTSEASSLAVVYNVFAGAGGEAVDSLLPPGMTVDLLPTASTRDQVPQDLLKWRETLAMIISNSSPPNDLDAILKLGTALERYGMTYAAHTCYIFTSAVFGAVDDPAASYTLLGADFSRNPSSFSKDLDAIVLSEIYELMVSQSDQVPAGTIYPHLQLFKYQHALMLSESGLVAEAKKYCEQILAGVKATPKTSFMYNSEFLVSVRELAARLSGVPDAEGKWLGGLVSKPTFGNMWGNIDKKLAQFVAGDDENASGNATASNKEGTDERFQKLASSPTLSRNQSVADLSAMGQSYYNNTGGAHSPSANASGMYNPRSHGSSPSSHRGNTSYSNYQDGYASDYPPVRPHSNPYAPRQESPNPYAPSTAAVDIPRSNYSQNAYEPTGSSYDSQPRMQPDYSRPGSAYSYRPASSQGGRSSALAPLTAVKPAENYSKPPTPASGTQGPPSRPAFQSRRSSYDSNNAYDPTRASSGYEPPKPTYEAPENDEYSELNHRSGYGDDELSGYPSYGEEATTEDRNESYDPEGGVSSGYQPPEMTYEPPTPTYEPEAETEEQAEEEPSPKMPEMPSYGYGYEPPSYEPMIGGPVMGDYGSSSYEPPEQEPESGGYNGGYMPPDPEDNAGDYENGHGGHNGNNDRYDDGFDDDDLGIGNSSLRKKKAPKDDGEQKEEKEDKKEEEKKEEKNGKQCRVLFIFGLSHS</sequence>
<evidence type="ECO:0000259" key="10">
    <source>
        <dbReference type="Pfam" id="PF12932"/>
    </source>
</evidence>
<evidence type="ECO:0000256" key="4">
    <source>
        <dbReference type="ARBA" id="ARBA00022824"/>
    </source>
</evidence>
<dbReference type="Pfam" id="PF12931">
    <property type="entry name" value="TPR_Sec16"/>
    <property type="match status" value="1"/>
</dbReference>
<evidence type="ECO:0000259" key="9">
    <source>
        <dbReference type="Pfam" id="PF12931"/>
    </source>
</evidence>
<keyword evidence="7" id="KW-0072">Autophagy</keyword>
<keyword evidence="4 7" id="KW-0256">Endoplasmic reticulum</keyword>
<feature type="compositionally biased region" description="Pro residues" evidence="8">
    <location>
        <begin position="654"/>
        <end position="663"/>
    </location>
</feature>
<feature type="compositionally biased region" description="Polar residues" evidence="8">
    <location>
        <begin position="636"/>
        <end position="647"/>
    </location>
</feature>
<feature type="region of interest" description="Disordered" evidence="8">
    <location>
        <begin position="288"/>
        <end position="310"/>
    </location>
</feature>
<dbReference type="Proteomes" id="UP001498771">
    <property type="component" value="Unassembled WGS sequence"/>
</dbReference>
<dbReference type="GeneID" id="90035424"/>
<feature type="compositionally biased region" description="Low complexity" evidence="8">
    <location>
        <begin position="522"/>
        <end position="531"/>
    </location>
</feature>
<dbReference type="EMBL" id="JBBJBU010000007">
    <property type="protein sequence ID" value="KAK7204575.1"/>
    <property type="molecule type" value="Genomic_DNA"/>
</dbReference>
<feature type="domain" description="Sec16 central conserved" evidence="10">
    <location>
        <begin position="800"/>
        <end position="921"/>
    </location>
</feature>
<evidence type="ECO:0000313" key="11">
    <source>
        <dbReference type="EMBL" id="KAK7204575.1"/>
    </source>
</evidence>
<feature type="region of interest" description="Disordered" evidence="8">
    <location>
        <begin position="112"/>
        <end position="272"/>
    </location>
</feature>
<feature type="domain" description="Sec16 Sec23-binding" evidence="9">
    <location>
        <begin position="991"/>
        <end position="1292"/>
    </location>
</feature>
<keyword evidence="3 7" id="KW-0813">Transport</keyword>
<feature type="compositionally biased region" description="Polar residues" evidence="8">
    <location>
        <begin position="1315"/>
        <end position="1325"/>
    </location>
</feature>
<evidence type="ECO:0000256" key="2">
    <source>
        <dbReference type="ARBA" id="ARBA00005927"/>
    </source>
</evidence>
<dbReference type="RefSeq" id="XP_064767608.1">
    <property type="nucleotide sequence ID" value="XM_064909912.1"/>
</dbReference>
<comment type="caution">
    <text evidence="11">The sequence shown here is derived from an EMBL/GenBank/DDBJ whole genome shotgun (WGS) entry which is preliminary data.</text>
</comment>
<dbReference type="CDD" id="cd09233">
    <property type="entry name" value="ACE1-Sec16-like"/>
    <property type="match status" value="1"/>
</dbReference>
<proteinExistence type="inferred from homology"/>
<keyword evidence="7" id="KW-0472">Membrane</keyword>
<organism evidence="11 12">
    <name type="scientific">Myxozyma melibiosi</name>
    <dbReference type="NCBI Taxonomy" id="54550"/>
    <lineage>
        <taxon>Eukaryota</taxon>
        <taxon>Fungi</taxon>
        <taxon>Dikarya</taxon>
        <taxon>Ascomycota</taxon>
        <taxon>Saccharomycotina</taxon>
        <taxon>Lipomycetes</taxon>
        <taxon>Lipomycetales</taxon>
        <taxon>Lipomycetaceae</taxon>
        <taxon>Myxozyma</taxon>
    </lineage>
</organism>
<feature type="compositionally biased region" description="Polar residues" evidence="8">
    <location>
        <begin position="131"/>
        <end position="140"/>
    </location>
</feature>
<feature type="compositionally biased region" description="Low complexity" evidence="8">
    <location>
        <begin position="1356"/>
        <end position="1370"/>
    </location>
</feature>
<feature type="region of interest" description="Disordered" evidence="8">
    <location>
        <begin position="520"/>
        <end position="546"/>
    </location>
</feature>
<accession>A0ABR1F432</accession>
<feature type="region of interest" description="Disordered" evidence="8">
    <location>
        <begin position="560"/>
        <end position="805"/>
    </location>
</feature>
<feature type="region of interest" description="Disordered" evidence="8">
    <location>
        <begin position="349"/>
        <end position="370"/>
    </location>
</feature>
<feature type="region of interest" description="Disordered" evidence="8">
    <location>
        <begin position="1339"/>
        <end position="1728"/>
    </location>
</feature>
<name>A0ABR1F432_9ASCO</name>
<reference evidence="11 12" key="1">
    <citation type="submission" date="2024-03" db="EMBL/GenBank/DDBJ databases">
        <title>Genome-scale model development and genomic sequencing of the oleaginous clade Lipomyces.</title>
        <authorList>
            <consortium name="Lawrence Berkeley National Laboratory"/>
            <person name="Czajka J.J."/>
            <person name="Han Y."/>
            <person name="Kim J."/>
            <person name="Mondo S.J."/>
            <person name="Hofstad B.A."/>
            <person name="Robles A."/>
            <person name="Haridas S."/>
            <person name="Riley R."/>
            <person name="LaButti K."/>
            <person name="Pangilinan J."/>
            <person name="Andreopoulos W."/>
            <person name="Lipzen A."/>
            <person name="Yan J."/>
            <person name="Wang M."/>
            <person name="Ng V."/>
            <person name="Grigoriev I.V."/>
            <person name="Spatafora J.W."/>
            <person name="Magnuson J.K."/>
            <person name="Baker S.E."/>
            <person name="Pomraning K.R."/>
        </authorList>
    </citation>
    <scope>NUCLEOTIDE SEQUENCE [LARGE SCALE GENOMIC DNA]</scope>
    <source>
        <strain evidence="11 12">Phaff 52-87</strain>
    </source>
</reference>
<comment type="subcellular location">
    <subcellularLocation>
        <location evidence="1">Endoplasmic reticulum membrane</location>
        <topology evidence="1">Peripheral membrane protein</topology>
        <orientation evidence="1">Cytoplasmic side</orientation>
    </subcellularLocation>
</comment>
<feature type="compositionally biased region" description="Low complexity" evidence="8">
    <location>
        <begin position="254"/>
        <end position="267"/>
    </location>
</feature>
<evidence type="ECO:0000256" key="5">
    <source>
        <dbReference type="ARBA" id="ARBA00022892"/>
    </source>
</evidence>
<feature type="compositionally biased region" description="Basic and acidic residues" evidence="8">
    <location>
        <begin position="29"/>
        <end position="43"/>
    </location>
</feature>
<feature type="compositionally biased region" description="Polar residues" evidence="8">
    <location>
        <begin position="1339"/>
        <end position="1353"/>
    </location>
</feature>
<comment type="function">
    <text evidence="6 7">Involved in the initiation of assembly of the COPII coat required for the formation of transport vesicles from the endoplasmic reticulum (ER) and the selection of cargo molecules. Also involved in autophagy.</text>
</comment>
<dbReference type="PANTHER" id="PTHR13402">
    <property type="entry name" value="RGPR-RELATED"/>
    <property type="match status" value="1"/>
</dbReference>
<keyword evidence="5 7" id="KW-0931">ER-Golgi transport</keyword>
<dbReference type="PANTHER" id="PTHR13402:SF6">
    <property type="entry name" value="SECRETORY 16, ISOFORM I"/>
    <property type="match status" value="1"/>
</dbReference>
<feature type="compositionally biased region" description="Acidic residues" evidence="8">
    <location>
        <begin position="1589"/>
        <end position="1600"/>
    </location>
</feature>
<evidence type="ECO:0000256" key="6">
    <source>
        <dbReference type="ARBA" id="ARBA00024687"/>
    </source>
</evidence>
<dbReference type="Pfam" id="PF12932">
    <property type="entry name" value="Sec16"/>
    <property type="match status" value="1"/>
</dbReference>
<evidence type="ECO:0000256" key="1">
    <source>
        <dbReference type="ARBA" id="ARBA00004397"/>
    </source>
</evidence>
<keyword evidence="12" id="KW-1185">Reference proteome</keyword>
<feature type="compositionally biased region" description="Low complexity" evidence="8">
    <location>
        <begin position="752"/>
        <end position="771"/>
    </location>
</feature>
<feature type="compositionally biased region" description="Polar residues" evidence="8">
    <location>
        <begin position="680"/>
        <end position="694"/>
    </location>
</feature>
<keyword evidence="7" id="KW-0653">Protein transport</keyword>
<feature type="compositionally biased region" description="Low complexity" evidence="8">
    <location>
        <begin position="560"/>
        <end position="596"/>
    </location>
</feature>
<evidence type="ECO:0000256" key="7">
    <source>
        <dbReference type="RuleBase" id="RU364101"/>
    </source>
</evidence>
<dbReference type="InterPro" id="IPR024340">
    <property type="entry name" value="Sec16_CCD"/>
</dbReference>
<feature type="compositionally biased region" description="Low complexity" evidence="8">
    <location>
        <begin position="1605"/>
        <end position="1623"/>
    </location>
</feature>
<feature type="compositionally biased region" description="Pro residues" evidence="8">
    <location>
        <begin position="597"/>
        <end position="607"/>
    </location>
</feature>
<feature type="compositionally biased region" description="Basic and acidic residues" evidence="8">
    <location>
        <begin position="1701"/>
        <end position="1725"/>
    </location>
</feature>
<protein>
    <recommendedName>
        <fullName evidence="7">Protein transport protein sec16</fullName>
    </recommendedName>
</protein>
<evidence type="ECO:0000256" key="3">
    <source>
        <dbReference type="ARBA" id="ARBA00022448"/>
    </source>
</evidence>
<feature type="compositionally biased region" description="Polar residues" evidence="8">
    <location>
        <begin position="772"/>
        <end position="781"/>
    </location>
</feature>
<feature type="compositionally biased region" description="Polar residues" evidence="8">
    <location>
        <begin position="1495"/>
        <end position="1512"/>
    </location>
</feature>
<feature type="compositionally biased region" description="Polar residues" evidence="8">
    <location>
        <begin position="1296"/>
        <end position="1305"/>
    </location>
</feature>
<feature type="compositionally biased region" description="Polar residues" evidence="8">
    <location>
        <begin position="1416"/>
        <end position="1435"/>
    </location>
</feature>
<feature type="region of interest" description="Disordered" evidence="8">
    <location>
        <begin position="388"/>
        <end position="442"/>
    </location>
</feature>
<feature type="region of interest" description="Disordered" evidence="8">
    <location>
        <begin position="1294"/>
        <end position="1325"/>
    </location>
</feature>
<gene>
    <name evidence="11" type="ORF">BZA70DRAFT_177951</name>
</gene>
<dbReference type="InterPro" id="IPR024298">
    <property type="entry name" value="Sec16_Sec23-bd"/>
</dbReference>
<evidence type="ECO:0000313" key="12">
    <source>
        <dbReference type="Proteomes" id="UP001498771"/>
    </source>
</evidence>
<feature type="region of interest" description="Disordered" evidence="8">
    <location>
        <begin position="1"/>
        <end position="73"/>
    </location>
</feature>